<evidence type="ECO:0000313" key="3">
    <source>
        <dbReference type="EMBL" id="PLX16711.1"/>
    </source>
</evidence>
<sequence length="193" mass="22223">MKDNYGFIKLFFKILWLAIILVAGYFLFFSNPIKKYDSQIPERFINSYDKKAPVELMNMTFYYTDGISLIPEDRKVGISDNPEVLAGNVLTEYMKGSEDTDLYLPLPEKAEIRNFFFKDGTLFLDFSREIKVNFDGGVGAELCCLYGFVNTLSEINAIKEVRFLLNGEDPEVLISHIYTGNALKRDEDLIQKF</sequence>
<name>A0A2N5ZDG4_MUIH1</name>
<protein>
    <recommendedName>
        <fullName evidence="2">GerMN domain-containing protein</fullName>
    </recommendedName>
</protein>
<reference evidence="3 4" key="1">
    <citation type="submission" date="2017-11" db="EMBL/GenBank/DDBJ databases">
        <title>Genome-resolved metagenomics identifies genetic mobility, metabolic interactions, and unexpected diversity in perchlorate-reducing communities.</title>
        <authorList>
            <person name="Barnum T.P."/>
            <person name="Figueroa I.A."/>
            <person name="Carlstrom C.I."/>
            <person name="Lucas L.N."/>
            <person name="Engelbrektson A.L."/>
            <person name="Coates J.D."/>
        </authorList>
    </citation>
    <scope>NUCLEOTIDE SEQUENCE [LARGE SCALE GENOMIC DNA]</scope>
    <source>
        <strain evidence="3">BM706</strain>
    </source>
</reference>
<dbReference type="SMART" id="SM00909">
    <property type="entry name" value="Germane"/>
    <property type="match status" value="1"/>
</dbReference>
<keyword evidence="1" id="KW-0472">Membrane</keyword>
<keyword evidence="1" id="KW-0812">Transmembrane</keyword>
<dbReference type="AlphaFoldDB" id="A0A2N5ZDG4"/>
<accession>A0A2N5ZDG4</accession>
<organism evidence="3 4">
    <name type="scientific">Muiribacterium halophilum</name>
    <dbReference type="NCBI Taxonomy" id="2053465"/>
    <lineage>
        <taxon>Bacteria</taxon>
        <taxon>Candidatus Muiribacteriota</taxon>
        <taxon>Candidatus Muiribacteriia</taxon>
        <taxon>Candidatus Muiribacteriales</taxon>
        <taxon>Candidatus Muiribacteriaceae</taxon>
        <taxon>Candidatus Muiribacterium</taxon>
    </lineage>
</organism>
<dbReference type="EMBL" id="PKTG01000107">
    <property type="protein sequence ID" value="PLX16711.1"/>
    <property type="molecule type" value="Genomic_DNA"/>
</dbReference>
<evidence type="ECO:0000259" key="2">
    <source>
        <dbReference type="SMART" id="SM00909"/>
    </source>
</evidence>
<feature type="transmembrane region" description="Helical" evidence="1">
    <location>
        <begin position="6"/>
        <end position="28"/>
    </location>
</feature>
<proteinExistence type="predicted"/>
<evidence type="ECO:0000313" key="4">
    <source>
        <dbReference type="Proteomes" id="UP000234857"/>
    </source>
</evidence>
<gene>
    <name evidence="3" type="ORF">C0601_09550</name>
</gene>
<dbReference type="InterPro" id="IPR019606">
    <property type="entry name" value="GerMN"/>
</dbReference>
<dbReference type="Proteomes" id="UP000234857">
    <property type="component" value="Unassembled WGS sequence"/>
</dbReference>
<dbReference type="Pfam" id="PF10646">
    <property type="entry name" value="Germane"/>
    <property type="match status" value="1"/>
</dbReference>
<evidence type="ECO:0000256" key="1">
    <source>
        <dbReference type="SAM" id="Phobius"/>
    </source>
</evidence>
<feature type="domain" description="GerMN" evidence="2">
    <location>
        <begin position="86"/>
        <end position="174"/>
    </location>
</feature>
<keyword evidence="1" id="KW-1133">Transmembrane helix</keyword>
<comment type="caution">
    <text evidence="3">The sequence shown here is derived from an EMBL/GenBank/DDBJ whole genome shotgun (WGS) entry which is preliminary data.</text>
</comment>